<keyword evidence="4" id="KW-0964">Secreted</keyword>
<feature type="domain" description="PA" evidence="12">
    <location>
        <begin position="520"/>
        <end position="612"/>
    </location>
</feature>
<dbReference type="InterPro" id="IPR050371">
    <property type="entry name" value="Fungal_virulence_M36"/>
</dbReference>
<dbReference type="SUPFAM" id="SSF52025">
    <property type="entry name" value="PA domain"/>
    <property type="match status" value="1"/>
</dbReference>
<dbReference type="NCBIfam" id="TIGR03901">
    <property type="entry name" value="MYXO-CTERM"/>
    <property type="match status" value="1"/>
</dbReference>
<evidence type="ECO:0000313" key="13">
    <source>
        <dbReference type="EMBL" id="SFF44332.1"/>
    </source>
</evidence>
<evidence type="ECO:0000256" key="7">
    <source>
        <dbReference type="ARBA" id="ARBA00022801"/>
    </source>
</evidence>
<dbReference type="InterPro" id="IPR027268">
    <property type="entry name" value="Peptidase_M4/M1_CTD_sf"/>
</dbReference>
<dbReference type="STRING" id="54.SAMN02745121_08886"/>
<evidence type="ECO:0000256" key="11">
    <source>
        <dbReference type="SAM" id="MobiDB-lite"/>
    </source>
</evidence>
<dbReference type="GO" id="GO:0008270">
    <property type="term" value="F:zinc ion binding"/>
    <property type="evidence" value="ECO:0007669"/>
    <property type="project" value="InterPro"/>
</dbReference>
<dbReference type="EMBL" id="FOMX01000076">
    <property type="protein sequence ID" value="SFF44332.1"/>
    <property type="molecule type" value="Genomic_DNA"/>
</dbReference>
<accession>A0A1I2IPJ1</accession>
<dbReference type="PANTHER" id="PTHR33478:SF1">
    <property type="entry name" value="EXTRACELLULAR METALLOPROTEINASE MEP"/>
    <property type="match status" value="1"/>
</dbReference>
<name>A0A1I2IPJ1_9BACT</name>
<evidence type="ECO:0000259" key="12">
    <source>
        <dbReference type="Pfam" id="PF02225"/>
    </source>
</evidence>
<evidence type="ECO:0000256" key="8">
    <source>
        <dbReference type="ARBA" id="ARBA00022833"/>
    </source>
</evidence>
<dbReference type="Pfam" id="PF02128">
    <property type="entry name" value="Peptidase_M36"/>
    <property type="match status" value="1"/>
</dbReference>
<dbReference type="CDD" id="cd04818">
    <property type="entry name" value="PA_subtilisin_1"/>
    <property type="match status" value="1"/>
</dbReference>
<evidence type="ECO:0000256" key="6">
    <source>
        <dbReference type="ARBA" id="ARBA00022723"/>
    </source>
</evidence>
<dbReference type="Gene3D" id="1.10.390.10">
    <property type="entry name" value="Neutral Protease Domain 2"/>
    <property type="match status" value="1"/>
</dbReference>
<feature type="region of interest" description="Disordered" evidence="11">
    <location>
        <begin position="1164"/>
        <end position="1218"/>
    </location>
</feature>
<dbReference type="AlphaFoldDB" id="A0A1I2IPJ1"/>
<keyword evidence="6" id="KW-0479">Metal-binding</keyword>
<dbReference type="OrthoDB" id="5377264at2"/>
<dbReference type="GO" id="GO:0006508">
    <property type="term" value="P:proteolysis"/>
    <property type="evidence" value="ECO:0007669"/>
    <property type="project" value="UniProtKB-KW"/>
</dbReference>
<dbReference type="InterPro" id="IPR046450">
    <property type="entry name" value="PA_dom_sf"/>
</dbReference>
<dbReference type="InterPro" id="IPR003137">
    <property type="entry name" value="PA_domain"/>
</dbReference>
<keyword evidence="14" id="KW-1185">Reference proteome</keyword>
<evidence type="ECO:0000256" key="5">
    <source>
        <dbReference type="ARBA" id="ARBA00022670"/>
    </source>
</evidence>
<keyword evidence="8" id="KW-0862">Zinc</keyword>
<keyword evidence="10" id="KW-0865">Zymogen</keyword>
<dbReference type="SUPFAM" id="SSF55486">
    <property type="entry name" value="Metalloproteases ('zincins'), catalytic domain"/>
    <property type="match status" value="1"/>
</dbReference>
<comment type="similarity">
    <text evidence="3">Belongs to the peptidase M36 family.</text>
</comment>
<evidence type="ECO:0000256" key="1">
    <source>
        <dbReference type="ARBA" id="ARBA00001947"/>
    </source>
</evidence>
<evidence type="ECO:0000313" key="14">
    <source>
        <dbReference type="Proteomes" id="UP000199400"/>
    </source>
</evidence>
<dbReference type="GO" id="GO:0004222">
    <property type="term" value="F:metalloendopeptidase activity"/>
    <property type="evidence" value="ECO:0007669"/>
    <property type="project" value="InterPro"/>
</dbReference>
<evidence type="ECO:0000256" key="10">
    <source>
        <dbReference type="ARBA" id="ARBA00023145"/>
    </source>
</evidence>
<reference evidence="14" key="1">
    <citation type="submission" date="2016-10" db="EMBL/GenBank/DDBJ databases">
        <authorList>
            <person name="Varghese N."/>
            <person name="Submissions S."/>
        </authorList>
    </citation>
    <scope>NUCLEOTIDE SEQUENCE [LARGE SCALE GENOMIC DNA]</scope>
    <source>
        <strain evidence="14">ATCC 25963</strain>
    </source>
</reference>
<feature type="region of interest" description="Disordered" evidence="11">
    <location>
        <begin position="721"/>
        <end position="746"/>
    </location>
</feature>
<dbReference type="GO" id="GO:0005615">
    <property type="term" value="C:extracellular space"/>
    <property type="evidence" value="ECO:0007669"/>
    <property type="project" value="InterPro"/>
</dbReference>
<gene>
    <name evidence="13" type="ORF">SAMN02745121_08886</name>
</gene>
<evidence type="ECO:0000256" key="2">
    <source>
        <dbReference type="ARBA" id="ARBA00004613"/>
    </source>
</evidence>
<feature type="compositionally biased region" description="Polar residues" evidence="11">
    <location>
        <begin position="736"/>
        <end position="746"/>
    </location>
</feature>
<comment type="cofactor">
    <cofactor evidence="1">
        <name>Zn(2+)</name>
        <dbReference type="ChEBI" id="CHEBI:29105"/>
    </cofactor>
</comment>
<proteinExistence type="inferred from homology"/>
<dbReference type="InterPro" id="IPR001842">
    <property type="entry name" value="Peptidase_M36"/>
</dbReference>
<sequence length="1242" mass="131550">MIHGREGRRFLSTPMYPTICLRTCLFSAVLAIAPRGVDAHAVGPNVPFAAATRAAPAPQEAPYRALVAARHPARGVPSLLLAADGPPPPASSAEQAARLHLEQQRQAYGVSREALAATRALFTHDVGRGGVLVALRQSVGGIELFGNDIKVLLDRSHRLVAISGSPHPAGVAAPLVPSAPAKTAAIAAALREVHGMAVEPNWFVADDTPRSDDFERFVLGTRETGGLELRRPARVKPVYIPVGDALAPAYLVEVQSFTREQPESAVHQYVIAADDGRVLWHREATAHAGFQYRGFIDDDGRPLDGPTEDFTPYPFDAPNPEDQTQQFVEPNLVTMEGFNHNPDDKADPWLPADATQTYGNHVDAYVDFHDPSGFQPASGEFRAGVSAPGVFDYIFDTAGEPLANEVQATAAIVQAFYTTNWLHDWWYDSGFKEAAGAAQFDNFGRGGIDGDRMRVEVQDAAYAEKRDRATMHTPFDGESPWMELALFSPKSYTAGLTVPELGASFTVKPAVFGPKVFDFSAELVLADDGVGTPSDACQPLVNDVAGKIVLIDRGGGCIFVPKAETALAAGAAGVILVNNKPGEGSFRPGREVGAPNPQIPTVGLSMEDGATLKAALLNGPLVADLSGLTTPDRDVALDNLVIAHEYGHYIHHRLVAAGNLQSLAQSEGWSDFIALHLALRPDDDLAGAYGHASYIAPAGGPWFGLRRFTYSTDTSKNPLTFRHIQDGEPLPDSAPRQASTSPNSGVHNAGEVWATMMWEVYVALHELHAGDLEFDAVRRRMSDYVVAGMMLAPTQPTYTEQRDALLTAIGQHSVDDFVTAAQAFARRGAGTCAVSPPHDSEDLVGVVEDFEVRPQGALVAASLDDAVDSCDGDGLLDAEESGRLTVTVRNYGAAPLTGATLEVLGAPDNLSLGPDKSIAVPEVGPLAEVEVSFDAQLAAASGATPLTLTVRLNTPGGCEASTDLLLPTALDADRTPAGGSVDDVESAATLWTIGGTGGEAVWSRVPSATSGTIWHATSSNTVSDTWLASPPLKVSPDQPFVVGFEHMHAFEVRVDPMLTFVDGGVIEISRDGGVTWEDVAAHVKTSPYTAPILGGLNPLFGEGGVVGFNPSYPQRDPVSLDFGTSFAGETVQLRFRVGTNPTTGGHGWDLDNFEFAGIVDGPFPQWIDDDGECDDPSPTTTGDDTGSDDDSSATGASDTSDEQPSGEDGCGCSADGERGPAALQFAPLLILAALRRRSRRDR</sequence>
<evidence type="ECO:0000256" key="9">
    <source>
        <dbReference type="ARBA" id="ARBA00023049"/>
    </source>
</evidence>
<keyword evidence="5" id="KW-0645">Protease</keyword>
<protein>
    <submittedName>
        <fullName evidence="13">Fungalysin/Thermolysin Propeptide Motif</fullName>
    </submittedName>
</protein>
<evidence type="ECO:0000256" key="3">
    <source>
        <dbReference type="ARBA" id="ARBA00006006"/>
    </source>
</evidence>
<dbReference type="Pfam" id="PF02225">
    <property type="entry name" value="PA"/>
    <property type="match status" value="1"/>
</dbReference>
<organism evidence="13 14">
    <name type="scientific">Nannocystis exedens</name>
    <dbReference type="NCBI Taxonomy" id="54"/>
    <lineage>
        <taxon>Bacteria</taxon>
        <taxon>Pseudomonadati</taxon>
        <taxon>Myxococcota</taxon>
        <taxon>Polyangia</taxon>
        <taxon>Nannocystales</taxon>
        <taxon>Nannocystaceae</taxon>
        <taxon>Nannocystis</taxon>
    </lineage>
</organism>
<evidence type="ECO:0000256" key="4">
    <source>
        <dbReference type="ARBA" id="ARBA00022525"/>
    </source>
</evidence>
<keyword evidence="9" id="KW-0482">Metalloprotease</keyword>
<dbReference type="Gene3D" id="3.10.170.10">
    <property type="match status" value="1"/>
</dbReference>
<comment type="subcellular location">
    <subcellularLocation>
        <location evidence="2">Secreted</location>
    </subcellularLocation>
</comment>
<dbReference type="Gene3D" id="2.60.120.260">
    <property type="entry name" value="Galactose-binding domain-like"/>
    <property type="match status" value="1"/>
</dbReference>
<dbReference type="PANTHER" id="PTHR33478">
    <property type="entry name" value="EXTRACELLULAR METALLOPROTEINASE MEP"/>
    <property type="match status" value="1"/>
</dbReference>
<dbReference type="Proteomes" id="UP000199400">
    <property type="component" value="Unassembled WGS sequence"/>
</dbReference>
<dbReference type="Gene3D" id="3.50.30.30">
    <property type="match status" value="1"/>
</dbReference>
<keyword evidence="7" id="KW-0378">Hydrolase</keyword>
<dbReference type="InterPro" id="IPR024038">
    <property type="entry name" value="MYXO-CTERM"/>
</dbReference>